<protein>
    <submittedName>
        <fullName evidence="1">Uncharacterized protein</fullName>
    </submittedName>
</protein>
<reference evidence="1" key="1">
    <citation type="submission" date="2018-11" db="EMBL/GenBank/DDBJ databases">
        <authorList>
            <consortium name="Genoscope - CEA"/>
            <person name="William W."/>
        </authorList>
    </citation>
    <scope>NUCLEOTIDE SEQUENCE [LARGE SCALE GENOMIC DNA]</scope>
    <source>
        <strain evidence="1">T9AD</strain>
    </source>
</reference>
<sequence length="236" mass="26651">MNKQCTNCPGRTDHTTAECPIAPERAAFEREDRYIVIKRSDLAKVPVNYRKALVDPLAHLQAHLPRRECLVIESDWPEYPVAWQMIEARMTGGAVVNQQLTTAACLWKREQDSGFYETGCGQTWHFTDGTTPEENSAYFCHHCGKSLEVQRLIAYQVGDNDIVAAYDPAGAIEVLCTYNGYELDEFTVDEVVAVSDSLLDSTEAFDQDEGKTVPLEKTLRQELEELTEPAYLHGWE</sequence>
<organism evidence="1">
    <name type="scientific">Ectopseudomonas oleovorans</name>
    <name type="common">Pseudomonas oleovorans</name>
    <dbReference type="NCBI Taxonomy" id="301"/>
    <lineage>
        <taxon>Bacteria</taxon>
        <taxon>Pseudomonadati</taxon>
        <taxon>Pseudomonadota</taxon>
        <taxon>Gammaproteobacteria</taxon>
        <taxon>Pseudomonadales</taxon>
        <taxon>Pseudomonadaceae</taxon>
        <taxon>Ectopseudomonas</taxon>
    </lineage>
</organism>
<evidence type="ECO:0000313" key="1">
    <source>
        <dbReference type="EMBL" id="VDN62160.1"/>
    </source>
</evidence>
<proteinExistence type="predicted"/>
<dbReference type="AlphaFoldDB" id="A0A653B0H7"/>
<dbReference type="EMBL" id="LR130779">
    <property type="protein sequence ID" value="VDN62160.1"/>
    <property type="molecule type" value="Genomic_DNA"/>
</dbReference>
<name>A0A653B0H7_ECTOL</name>
<gene>
    <name evidence="1" type="ORF">POT9AD_1169</name>
</gene>
<dbReference type="OrthoDB" id="7031842at2"/>
<accession>A0A653B0H7</accession>